<dbReference type="InterPro" id="IPR001322">
    <property type="entry name" value="Lamin_tail_dom"/>
</dbReference>
<dbReference type="AlphaFoldDB" id="A0A3S1CYR5"/>
<dbReference type="EMBL" id="RIAR02000001">
    <property type="protein sequence ID" value="NSL89193.1"/>
    <property type="molecule type" value="Genomic_DNA"/>
</dbReference>
<dbReference type="Pfam" id="PF00932">
    <property type="entry name" value="LTD"/>
    <property type="match status" value="2"/>
</dbReference>
<dbReference type="Gene3D" id="2.60.40.4070">
    <property type="match status" value="1"/>
</dbReference>
<evidence type="ECO:0000313" key="1">
    <source>
        <dbReference type="EMBL" id="NSL89193.1"/>
    </source>
</evidence>
<comment type="caution">
    <text evidence="1">The sequence shown here is derived from an EMBL/GenBank/DDBJ whole genome shotgun (WGS) entry which is preliminary data.</text>
</comment>
<reference evidence="1" key="1">
    <citation type="submission" date="2020-05" db="EMBL/GenBank/DDBJ databases">
        <title>Chitinophaga laudate sp. nov., isolated from a tropical peat swamp.</title>
        <authorList>
            <person name="Goh C.B.S."/>
            <person name="Lee M.S."/>
            <person name="Parimannan S."/>
            <person name="Pasbakhsh P."/>
            <person name="Yule C.M."/>
            <person name="Rajandas H."/>
            <person name="Loke S."/>
            <person name="Croft L."/>
            <person name="Tan J.B.L."/>
        </authorList>
    </citation>
    <scope>NUCLEOTIDE SEQUENCE</scope>
    <source>
        <strain evidence="1">Mgbs1</strain>
    </source>
</reference>
<dbReference type="PROSITE" id="PS51841">
    <property type="entry name" value="LTD"/>
    <property type="match status" value="1"/>
</dbReference>
<keyword evidence="2" id="KW-1185">Reference proteome</keyword>
<gene>
    <name evidence="1" type="ORF">ECE50_020280</name>
</gene>
<protein>
    <submittedName>
        <fullName evidence="1">Lamin tail domain-containing protein</fullName>
    </submittedName>
</protein>
<dbReference type="InterPro" id="IPR036415">
    <property type="entry name" value="Lamin_tail_dom_sf"/>
</dbReference>
<dbReference type="SUPFAM" id="SSF74853">
    <property type="entry name" value="Lamin A/C globular tail domain"/>
    <property type="match status" value="1"/>
</dbReference>
<sequence length="564" mass="61365">MLLTIVCWMAACLPVPDTTRPHIYDAVIHEIMPKPTPVAGLPPFEYIELRNSSTHTLQLHYWRLVVNKREAVLPACLLPPDSMVVLCAPAAADSFHIPNVLAVDRFPALTDDSGTVALYNASRQVMHAVAYQQHWYGQTKKAGGGYSLEMKDVSMPCSGRLNWQPSLAAAGGTPGRYNTVAEKITDATRPDLYFTEMPDSIHLILHFSKTLDSAVAANLLRYNITGASIKSATVIPPLFKQVLLELAAPVGTAVCNLTATGVTDCTGNESLLQNNLSFARPQMPAPADVIISELLFNAPSGVPEFIEVYNRSNKAIDAGQLRLCARKTDGSLGPVKKITAGSRILMPGQYLACTTAADQLCDYYICRQRQQIQETGSLPSMPAAAGALLLLRADSQVIDAVQYTAAMHLELATQQKGVSLERLDNNKPAAEPGNWLSAAGTAGYATPGYENSQQWREADTFVSLTPALFSPDNDGTDDEARLTYQLPEPGWIGNVTVFDAGGRPVRYLARNIMLGNKGCMTWNGVGENAVLLPPGIYIFFIEIFNLKGRVKRWKQSLVMARKLS</sequence>
<organism evidence="1 2">
    <name type="scientific">Chitinophaga solisilvae</name>
    <dbReference type="NCBI Taxonomy" id="1233460"/>
    <lineage>
        <taxon>Bacteria</taxon>
        <taxon>Pseudomonadati</taxon>
        <taxon>Bacteroidota</taxon>
        <taxon>Chitinophagia</taxon>
        <taxon>Chitinophagales</taxon>
        <taxon>Chitinophagaceae</taxon>
        <taxon>Chitinophaga</taxon>
    </lineage>
</organism>
<name>A0A3S1CYR5_9BACT</name>
<accession>A0A3S1CYR5</accession>
<dbReference type="Proteomes" id="UP000281028">
    <property type="component" value="Unassembled WGS sequence"/>
</dbReference>
<proteinExistence type="predicted"/>
<evidence type="ECO:0000313" key="2">
    <source>
        <dbReference type="Proteomes" id="UP000281028"/>
    </source>
</evidence>
<dbReference type="OrthoDB" id="9758406at2"/>